<dbReference type="AlphaFoldDB" id="A0A645HSL7"/>
<dbReference type="InterPro" id="IPR050624">
    <property type="entry name" value="HTH-type_Tx_Regulator"/>
</dbReference>
<organism evidence="3">
    <name type="scientific">bioreactor metagenome</name>
    <dbReference type="NCBI Taxonomy" id="1076179"/>
    <lineage>
        <taxon>unclassified sequences</taxon>
        <taxon>metagenomes</taxon>
        <taxon>ecological metagenomes</taxon>
    </lineage>
</organism>
<dbReference type="InterPro" id="IPR001647">
    <property type="entry name" value="HTH_TetR"/>
</dbReference>
<reference evidence="3" key="1">
    <citation type="submission" date="2019-08" db="EMBL/GenBank/DDBJ databases">
        <authorList>
            <person name="Kucharzyk K."/>
            <person name="Murdoch R.W."/>
            <person name="Higgins S."/>
            <person name="Loffler F."/>
        </authorList>
    </citation>
    <scope>NUCLEOTIDE SEQUENCE</scope>
</reference>
<comment type="caution">
    <text evidence="3">The sequence shown here is derived from an EMBL/GenBank/DDBJ whole genome shotgun (WGS) entry which is preliminary data.</text>
</comment>
<accession>A0A645HSL7</accession>
<dbReference type="Gene3D" id="1.10.357.10">
    <property type="entry name" value="Tetracycline Repressor, domain 2"/>
    <property type="match status" value="1"/>
</dbReference>
<dbReference type="PROSITE" id="PS50977">
    <property type="entry name" value="HTH_TETR_2"/>
    <property type="match status" value="1"/>
</dbReference>
<dbReference type="Pfam" id="PF14278">
    <property type="entry name" value="TetR_C_8"/>
    <property type="match status" value="1"/>
</dbReference>
<evidence type="ECO:0000256" key="1">
    <source>
        <dbReference type="ARBA" id="ARBA00023125"/>
    </source>
</evidence>
<evidence type="ECO:0000313" key="3">
    <source>
        <dbReference type="EMBL" id="MPN41840.1"/>
    </source>
</evidence>
<name>A0A645HSL7_9ZZZZ</name>
<feature type="domain" description="HTH tetR-type" evidence="2">
    <location>
        <begin position="9"/>
        <end position="69"/>
    </location>
</feature>
<dbReference type="PANTHER" id="PTHR43479:SF11">
    <property type="entry name" value="ACREF_ENVCD OPERON REPRESSOR-RELATED"/>
    <property type="match status" value="1"/>
</dbReference>
<gene>
    <name evidence="3" type="ORF">SDC9_189395</name>
</gene>
<sequence>MAIQSETRAATRQALIDSFCTLYTIKPIEQITVQELTRKAGYNRCTFYEYYLDVFDLLKQVEDEIISHFREKIIVTIKSGNIAENFIASFTEMQNDMEAFAEVFLNDQNSAKFAGRLNTAMVPVFMEQFNISVFDKNSIYAIEFYLAGVISMVSRWLKNGRDLSVEELGGLIRSLLTKGILGIFTEA</sequence>
<evidence type="ECO:0000259" key="2">
    <source>
        <dbReference type="PROSITE" id="PS50977"/>
    </source>
</evidence>
<dbReference type="PANTHER" id="PTHR43479">
    <property type="entry name" value="ACREF/ENVCD OPERON REPRESSOR-RELATED"/>
    <property type="match status" value="1"/>
</dbReference>
<proteinExistence type="predicted"/>
<dbReference type="GO" id="GO:0003677">
    <property type="term" value="F:DNA binding"/>
    <property type="evidence" value="ECO:0007669"/>
    <property type="project" value="UniProtKB-KW"/>
</dbReference>
<dbReference type="InterPro" id="IPR009057">
    <property type="entry name" value="Homeodomain-like_sf"/>
</dbReference>
<dbReference type="InterPro" id="IPR039532">
    <property type="entry name" value="TetR_C_Firmicutes"/>
</dbReference>
<keyword evidence="1" id="KW-0238">DNA-binding</keyword>
<dbReference type="EMBL" id="VSSQ01099152">
    <property type="protein sequence ID" value="MPN41840.1"/>
    <property type="molecule type" value="Genomic_DNA"/>
</dbReference>
<protein>
    <recommendedName>
        <fullName evidence="2">HTH tetR-type domain-containing protein</fullName>
    </recommendedName>
</protein>
<dbReference type="SUPFAM" id="SSF46689">
    <property type="entry name" value="Homeodomain-like"/>
    <property type="match status" value="1"/>
</dbReference>